<dbReference type="AlphaFoldDB" id="A0A232ELS6"/>
<name>A0A232ELS6_9HYME</name>
<reference evidence="2 3" key="1">
    <citation type="journal article" date="2017" name="Curr. Biol.">
        <title>The Evolution of Venom by Co-option of Single-Copy Genes.</title>
        <authorList>
            <person name="Martinson E.O."/>
            <person name="Mrinalini"/>
            <person name="Kelkar Y.D."/>
            <person name="Chang C.H."/>
            <person name="Werren J.H."/>
        </authorList>
    </citation>
    <scope>NUCLEOTIDE SEQUENCE [LARGE SCALE GENOMIC DNA]</scope>
    <source>
        <strain evidence="2 3">Alberta</strain>
        <tissue evidence="2">Whole body</tissue>
    </source>
</reference>
<keyword evidence="3" id="KW-1185">Reference proteome</keyword>
<evidence type="ECO:0000313" key="2">
    <source>
        <dbReference type="EMBL" id="OXU19262.1"/>
    </source>
</evidence>
<evidence type="ECO:0000256" key="1">
    <source>
        <dbReference type="SAM" id="MobiDB-lite"/>
    </source>
</evidence>
<comment type="caution">
    <text evidence="2">The sequence shown here is derived from an EMBL/GenBank/DDBJ whole genome shotgun (WGS) entry which is preliminary data.</text>
</comment>
<accession>A0A232ELS6</accession>
<gene>
    <name evidence="2" type="ORF">TSAR_012314</name>
</gene>
<feature type="compositionally biased region" description="Polar residues" evidence="1">
    <location>
        <begin position="283"/>
        <end position="311"/>
    </location>
</feature>
<evidence type="ECO:0008006" key="4">
    <source>
        <dbReference type="Google" id="ProtNLM"/>
    </source>
</evidence>
<evidence type="ECO:0000313" key="3">
    <source>
        <dbReference type="Proteomes" id="UP000215335"/>
    </source>
</evidence>
<sequence length="468" mass="52875">MKLNKIGPAKKNVSGWQNVWTSMRKKAKLKKAQFLTALSRTGNIPPTMQPNADEERICDLFGQHGVGLSIAKELGFYNNNKFDNDHEDDYAILQATIADLDQTIDEWRRLFMADTFDHFQITLQKSMQLFSMTQITSKRINKDQMEALIKFMEENPQLAMAKSCQYPDLWIEVATLVNSVPNGVFKDVGSLKRSWKDMILNAKAAFTSYMNRNSKTLNENYRRILALTKGSAVVDDENEEEEYEQRFPALAKLKTEQSQQPNVQLIDLTNRPSASTGAVRKSYSGTPSTSQAGFVAQPTNRQGNSLENPGRSTFPRVPPPSGSAFINNFNNVGAQHVATIVQQIIVLSQDIQKVFKDSFQNFGDQLVKNLSKTISEELVKAVINMQVAQSSNADDDFEASLPKESFNKLLEDATAKLEKEEELEEENYPADYLDEYNDMDCEDNAGYRASNSQYDPQNNDFDDHFNDA</sequence>
<feature type="region of interest" description="Disordered" evidence="1">
    <location>
        <begin position="274"/>
        <end position="311"/>
    </location>
</feature>
<feature type="compositionally biased region" description="Acidic residues" evidence="1">
    <location>
        <begin position="420"/>
        <end position="443"/>
    </location>
</feature>
<proteinExistence type="predicted"/>
<feature type="region of interest" description="Disordered" evidence="1">
    <location>
        <begin position="417"/>
        <end position="468"/>
    </location>
</feature>
<dbReference type="EMBL" id="NNAY01003525">
    <property type="protein sequence ID" value="OXU19262.1"/>
    <property type="molecule type" value="Genomic_DNA"/>
</dbReference>
<protein>
    <recommendedName>
        <fullName evidence="4">Regulatory protein zeste</fullName>
    </recommendedName>
</protein>
<feature type="compositionally biased region" description="Polar residues" evidence="1">
    <location>
        <begin position="449"/>
        <end position="459"/>
    </location>
</feature>
<dbReference type="Proteomes" id="UP000215335">
    <property type="component" value="Unassembled WGS sequence"/>
</dbReference>
<organism evidence="2 3">
    <name type="scientific">Trichomalopsis sarcophagae</name>
    <dbReference type="NCBI Taxonomy" id="543379"/>
    <lineage>
        <taxon>Eukaryota</taxon>
        <taxon>Metazoa</taxon>
        <taxon>Ecdysozoa</taxon>
        <taxon>Arthropoda</taxon>
        <taxon>Hexapoda</taxon>
        <taxon>Insecta</taxon>
        <taxon>Pterygota</taxon>
        <taxon>Neoptera</taxon>
        <taxon>Endopterygota</taxon>
        <taxon>Hymenoptera</taxon>
        <taxon>Apocrita</taxon>
        <taxon>Proctotrupomorpha</taxon>
        <taxon>Chalcidoidea</taxon>
        <taxon>Pteromalidae</taxon>
        <taxon>Pteromalinae</taxon>
        <taxon>Trichomalopsis</taxon>
    </lineage>
</organism>